<evidence type="ECO:0000313" key="3">
    <source>
        <dbReference type="EMBL" id="SUZ57177.1"/>
    </source>
</evidence>
<protein>
    <recommendedName>
        <fullName evidence="2">Phosphotyrosine protein phosphatase I domain-containing protein</fullName>
    </recommendedName>
</protein>
<reference evidence="3" key="1">
    <citation type="submission" date="2018-05" db="EMBL/GenBank/DDBJ databases">
        <authorList>
            <person name="Lanie J.A."/>
            <person name="Ng W.-L."/>
            <person name="Kazmierczak K.M."/>
            <person name="Andrzejewski T.M."/>
            <person name="Davidsen T.M."/>
            <person name="Wayne K.J."/>
            <person name="Tettelin H."/>
            <person name="Glass J.I."/>
            <person name="Rusch D."/>
            <person name="Podicherti R."/>
            <person name="Tsui H.-C.T."/>
            <person name="Winkler M.E."/>
        </authorList>
    </citation>
    <scope>NUCLEOTIDE SEQUENCE</scope>
</reference>
<dbReference type="PANTHER" id="PTHR43428:SF1">
    <property type="entry name" value="ARSENATE REDUCTASE"/>
    <property type="match status" value="1"/>
</dbReference>
<dbReference type="Gene3D" id="3.40.50.2300">
    <property type="match status" value="1"/>
</dbReference>
<gene>
    <name evidence="3" type="ORF">METZ01_LOCUS10031</name>
</gene>
<feature type="domain" description="Phosphotyrosine protein phosphatase I" evidence="2">
    <location>
        <begin position="1"/>
        <end position="105"/>
    </location>
</feature>
<dbReference type="GO" id="GO:0046685">
    <property type="term" value="P:response to arsenic-containing substance"/>
    <property type="evidence" value="ECO:0007669"/>
    <property type="project" value="UniProtKB-KW"/>
</dbReference>
<proteinExistence type="predicted"/>
<dbReference type="AlphaFoldDB" id="A0A381NRL8"/>
<name>A0A381NRL8_9ZZZZ</name>
<dbReference type="InterPro" id="IPR036196">
    <property type="entry name" value="Ptyr_pPase_sf"/>
</dbReference>
<dbReference type="EMBL" id="UINC01000547">
    <property type="protein sequence ID" value="SUZ57177.1"/>
    <property type="molecule type" value="Genomic_DNA"/>
</dbReference>
<organism evidence="3">
    <name type="scientific">marine metagenome</name>
    <dbReference type="NCBI Taxonomy" id="408172"/>
    <lineage>
        <taxon>unclassified sequences</taxon>
        <taxon>metagenomes</taxon>
        <taxon>ecological metagenomes</taxon>
    </lineage>
</organism>
<keyword evidence="1" id="KW-0059">Arsenical resistance</keyword>
<evidence type="ECO:0000256" key="1">
    <source>
        <dbReference type="ARBA" id="ARBA00022849"/>
    </source>
</evidence>
<dbReference type="InterPro" id="IPR023485">
    <property type="entry name" value="Ptyr_pPase"/>
</dbReference>
<dbReference type="PANTHER" id="PTHR43428">
    <property type="entry name" value="ARSENATE REDUCTASE"/>
    <property type="match status" value="1"/>
</dbReference>
<dbReference type="Pfam" id="PF01451">
    <property type="entry name" value="LMWPc"/>
    <property type="match status" value="1"/>
</dbReference>
<sequence>MAEALARDLGHEAVSAGTNASGNVNVAEYAMEVLRELDVDVSGQNPKSVDSIDTTGFDRIISMGCGVECPTLPIDVDWGLDDPVGEGIEVYRETRDRILEHLTGLS</sequence>
<evidence type="ECO:0000259" key="2">
    <source>
        <dbReference type="SMART" id="SM00226"/>
    </source>
</evidence>
<accession>A0A381NRL8</accession>
<dbReference type="SUPFAM" id="SSF52788">
    <property type="entry name" value="Phosphotyrosine protein phosphatases I"/>
    <property type="match status" value="1"/>
</dbReference>
<dbReference type="SMART" id="SM00226">
    <property type="entry name" value="LMWPc"/>
    <property type="match status" value="1"/>
</dbReference>